<protein>
    <recommendedName>
        <fullName evidence="3">Cthe-2314-like HEPN domain-containing protein</fullName>
    </recommendedName>
</protein>
<dbReference type="EMBL" id="CYZR01000012">
    <property type="protein sequence ID" value="CUO23212.1"/>
    <property type="molecule type" value="Genomic_DNA"/>
</dbReference>
<proteinExistence type="predicted"/>
<gene>
    <name evidence="1" type="ORF">ERS852473_02256</name>
</gene>
<dbReference type="Proteomes" id="UP000095488">
    <property type="component" value="Unassembled WGS sequence"/>
</dbReference>
<evidence type="ECO:0000313" key="2">
    <source>
        <dbReference type="Proteomes" id="UP000095488"/>
    </source>
</evidence>
<reference evidence="1 2" key="1">
    <citation type="submission" date="2015-09" db="EMBL/GenBank/DDBJ databases">
        <authorList>
            <consortium name="Pathogen Informatics"/>
            <person name="Wu L."/>
            <person name="Ma J."/>
        </authorList>
    </citation>
    <scope>NUCLEOTIDE SEQUENCE [LARGE SCALE GENOMIC DNA]</scope>
    <source>
        <strain evidence="1 2">2789STDY5834858</strain>
    </source>
</reference>
<keyword evidence="2" id="KW-1185">Reference proteome</keyword>
<evidence type="ECO:0008006" key="3">
    <source>
        <dbReference type="Google" id="ProtNLM"/>
    </source>
</evidence>
<name>A0ABP2AWD0_SARVE</name>
<dbReference type="RefSeq" id="WP_055260234.1">
    <property type="nucleotide sequence ID" value="NZ_CABIXL010000012.1"/>
</dbReference>
<evidence type="ECO:0000313" key="1">
    <source>
        <dbReference type="EMBL" id="CUO23212.1"/>
    </source>
</evidence>
<sequence length="204" mass="23804">MSHSFKFCILGAHINNAESQLALLQSIEKFKVDNYNYDKRTEQIFTSNIQHGILALYSINSALECLMLLLDNELNLGAKKNKFYFFNILDILVKEKIITNIKALEKCKELRRKRNLITHWEKNGYVELKCCGHIQFMMSSPTSQNKIQELLSILNKENLYEYNSSFKDVINDILENSEYHCNSINVFLHDELQMFCSGQLEVGY</sequence>
<comment type="caution">
    <text evidence="1">The sequence shown here is derived from an EMBL/GenBank/DDBJ whole genome shotgun (WGS) entry which is preliminary data.</text>
</comment>
<organism evidence="1 2">
    <name type="scientific">Sarcina ventriculi</name>
    <name type="common">Clostridium ventriculi</name>
    <dbReference type="NCBI Taxonomy" id="1267"/>
    <lineage>
        <taxon>Bacteria</taxon>
        <taxon>Bacillati</taxon>
        <taxon>Bacillota</taxon>
        <taxon>Clostridia</taxon>
        <taxon>Eubacteriales</taxon>
        <taxon>Clostridiaceae</taxon>
        <taxon>Sarcina</taxon>
    </lineage>
</organism>
<accession>A0ABP2AWD0</accession>